<accession>A0A366KQS5</accession>
<dbReference type="GO" id="GO:0016020">
    <property type="term" value="C:membrane"/>
    <property type="evidence" value="ECO:0007669"/>
    <property type="project" value="UniProtKB-SubCell"/>
</dbReference>
<gene>
    <name evidence="3" type="ORF">DRW42_19340</name>
</gene>
<dbReference type="SUPFAM" id="SSF51735">
    <property type="entry name" value="NAD(P)-binding Rossmann-fold domains"/>
    <property type="match status" value="1"/>
</dbReference>
<evidence type="ECO:0000313" key="4">
    <source>
        <dbReference type="Proteomes" id="UP000252081"/>
    </source>
</evidence>
<dbReference type="PANTHER" id="PTHR14097:SF8">
    <property type="entry name" value="NAD(P)-BINDING DOMAIN-CONTAINING PROTEIN"/>
    <property type="match status" value="1"/>
</dbReference>
<dbReference type="InterPro" id="IPR036291">
    <property type="entry name" value="NAD(P)-bd_dom_sf"/>
</dbReference>
<reference evidence="3 4" key="1">
    <citation type="submission" date="2018-07" db="EMBL/GenBank/DDBJ databases">
        <title>A draft genome of a endophytic bacteria, a new species of Pedobacter.</title>
        <authorList>
            <person name="Zhang Z.D."/>
            <person name="Chen Z.J."/>
        </authorList>
    </citation>
    <scope>NUCLEOTIDE SEQUENCE [LARGE SCALE GENOMIC DNA]</scope>
    <source>
        <strain evidence="3 4">RS10</strain>
    </source>
</reference>
<keyword evidence="4" id="KW-1185">Reference proteome</keyword>
<dbReference type="AlphaFoldDB" id="A0A366KQS5"/>
<evidence type="ECO:0000313" key="3">
    <source>
        <dbReference type="EMBL" id="RBQ03985.1"/>
    </source>
</evidence>
<protein>
    <recommendedName>
        <fullName evidence="2">NAD-dependent epimerase/dehydratase domain-containing protein</fullName>
    </recommendedName>
</protein>
<sequence>MKVILTGTTGFLGQEVLKQLLADITVTEVVSLVRRSSGFNHSKLKELVIKDFLNYRDIARHLKADACIWCLGVPQSAVSKAEYIKITYDYATYAAKELLALNLQLRFCFVSGVSASQEEKGISLQGRIKGRTEKALALLGNTVYLFRPAFIKPSDPHHKRALIPTIARYITNVLDLFSDKFSIDVATLASCLIGVAKNGTEKQLLNNTDIRHYQEKFH</sequence>
<organism evidence="3 4">
    <name type="scientific">Pedobacter miscanthi</name>
    <dbReference type="NCBI Taxonomy" id="2259170"/>
    <lineage>
        <taxon>Bacteria</taxon>
        <taxon>Pseudomonadati</taxon>
        <taxon>Bacteroidota</taxon>
        <taxon>Sphingobacteriia</taxon>
        <taxon>Sphingobacteriales</taxon>
        <taxon>Sphingobacteriaceae</taxon>
        <taxon>Pedobacter</taxon>
    </lineage>
</organism>
<evidence type="ECO:0000259" key="2">
    <source>
        <dbReference type="Pfam" id="PF01370"/>
    </source>
</evidence>
<comment type="subcellular location">
    <subcellularLocation>
        <location evidence="1">Membrane</location>
    </subcellularLocation>
</comment>
<dbReference type="Gene3D" id="3.40.50.720">
    <property type="entry name" value="NAD(P)-binding Rossmann-like Domain"/>
    <property type="match status" value="1"/>
</dbReference>
<feature type="domain" description="NAD-dependent epimerase/dehydratase" evidence="2">
    <location>
        <begin position="3"/>
        <end position="114"/>
    </location>
</feature>
<evidence type="ECO:0000256" key="1">
    <source>
        <dbReference type="ARBA" id="ARBA00004370"/>
    </source>
</evidence>
<dbReference type="InterPro" id="IPR001509">
    <property type="entry name" value="Epimerase_deHydtase"/>
</dbReference>
<name>A0A366KQS5_9SPHI</name>
<dbReference type="Pfam" id="PF01370">
    <property type="entry name" value="Epimerase"/>
    <property type="match status" value="1"/>
</dbReference>
<dbReference type="EMBL" id="QNQU01000018">
    <property type="protein sequence ID" value="RBQ03985.1"/>
    <property type="molecule type" value="Genomic_DNA"/>
</dbReference>
<dbReference type="OrthoDB" id="9798632at2"/>
<comment type="caution">
    <text evidence="3">The sequence shown here is derived from an EMBL/GenBank/DDBJ whole genome shotgun (WGS) entry which is preliminary data.</text>
</comment>
<dbReference type="Proteomes" id="UP000252081">
    <property type="component" value="Unassembled WGS sequence"/>
</dbReference>
<proteinExistence type="predicted"/>
<dbReference type="RefSeq" id="WP_113950481.1">
    <property type="nucleotide sequence ID" value="NZ_QNQU01000018.1"/>
</dbReference>
<dbReference type="PANTHER" id="PTHR14097">
    <property type="entry name" value="OXIDOREDUCTASE HTATIP2"/>
    <property type="match status" value="1"/>
</dbReference>